<keyword evidence="1" id="KW-0732">Signal</keyword>
<accession>A0A7T9UL58</accession>
<sequence>MLKAIFAIFSLGCFSFTTSALANPNPTQYQQFIPKNWKILETVKGDLNRDGLEDIVLVIEENNPKNILSNDSLGSPELNINPRALLVLFKTTQGYQLISKNQQLPSENDADSPCLADPLEDGGITISKGILKINLHYWLSCGSWYVTHNTFSFRYQDRAFKLIGFDQMSFHRASGEQNSLSINFSTGKIKEISGENEFEDVQQPIKTKWRTLKQHYDLKLEQINFKEPPEFQ</sequence>
<gene>
    <name evidence="2" type="ORF">I6I53_10940</name>
</gene>
<reference evidence="2 3" key="1">
    <citation type="submission" date="2021-01" db="EMBL/GenBank/DDBJ databases">
        <title>FDA dAtabase for Regulatory Grade micrObial Sequences (FDA-ARGOS): Supporting development and validation of Infectious Disease Dx tests.</title>
        <authorList>
            <person name="Sproer C."/>
            <person name="Gronow S."/>
            <person name="Severitt S."/>
            <person name="Schroder I."/>
            <person name="Tallon L."/>
            <person name="Sadzewicz L."/>
            <person name="Zhao X."/>
            <person name="Boylan J."/>
            <person name="Ott S."/>
            <person name="Bowen H."/>
            <person name="Vavikolanu K."/>
            <person name="Mehta A."/>
            <person name="Aluvathingal J."/>
            <person name="Nadendla S."/>
            <person name="Lowell S."/>
            <person name="Myers T."/>
            <person name="Yan Y."/>
            <person name="Sichtig H."/>
        </authorList>
    </citation>
    <scope>NUCLEOTIDE SEQUENCE [LARGE SCALE GENOMIC DNA]</scope>
    <source>
        <strain evidence="2 3">FDAARGOS_1096</strain>
    </source>
</reference>
<organism evidence="2 3">
    <name type="scientific">Acinetobacter ursingii</name>
    <dbReference type="NCBI Taxonomy" id="108980"/>
    <lineage>
        <taxon>Bacteria</taxon>
        <taxon>Pseudomonadati</taxon>
        <taxon>Pseudomonadota</taxon>
        <taxon>Gammaproteobacteria</taxon>
        <taxon>Moraxellales</taxon>
        <taxon>Moraxellaceae</taxon>
        <taxon>Acinetobacter</taxon>
    </lineage>
</organism>
<dbReference type="EMBL" id="CP068176">
    <property type="protein sequence ID" value="QQT87875.1"/>
    <property type="molecule type" value="Genomic_DNA"/>
</dbReference>
<evidence type="ECO:0008006" key="4">
    <source>
        <dbReference type="Google" id="ProtNLM"/>
    </source>
</evidence>
<evidence type="ECO:0000256" key="1">
    <source>
        <dbReference type="SAM" id="SignalP"/>
    </source>
</evidence>
<dbReference type="GeneID" id="66212828"/>
<feature type="signal peptide" evidence="1">
    <location>
        <begin position="1"/>
        <end position="22"/>
    </location>
</feature>
<proteinExistence type="predicted"/>
<evidence type="ECO:0000313" key="3">
    <source>
        <dbReference type="Proteomes" id="UP000595320"/>
    </source>
</evidence>
<protein>
    <recommendedName>
        <fullName evidence="4">VCBS repeat-containing protein</fullName>
    </recommendedName>
</protein>
<name>A0A7T9UL58_9GAMM</name>
<feature type="chain" id="PRO_5034596448" description="VCBS repeat-containing protein" evidence="1">
    <location>
        <begin position="23"/>
        <end position="232"/>
    </location>
</feature>
<dbReference type="AlphaFoldDB" id="A0A7T9UL58"/>
<dbReference type="RefSeq" id="WP_004998336.1">
    <property type="nucleotide sequence ID" value="NZ_BKGH01000074.1"/>
</dbReference>
<evidence type="ECO:0000313" key="2">
    <source>
        <dbReference type="EMBL" id="QQT87875.1"/>
    </source>
</evidence>
<dbReference type="Proteomes" id="UP000595320">
    <property type="component" value="Chromosome"/>
</dbReference>